<dbReference type="RefSeq" id="WP_072755964.1">
    <property type="nucleotide sequence ID" value="NZ_FQUK01000022.1"/>
</dbReference>
<evidence type="ECO:0000256" key="5">
    <source>
        <dbReference type="SAM" id="Phobius"/>
    </source>
</evidence>
<dbReference type="Proteomes" id="UP000242857">
    <property type="component" value="Unassembled WGS sequence"/>
</dbReference>
<dbReference type="OrthoDB" id="8554812at2"/>
<keyword evidence="3 5" id="KW-1133">Transmembrane helix</keyword>
<protein>
    <submittedName>
        <fullName evidence="7">O-antigen ligase</fullName>
    </submittedName>
</protein>
<gene>
    <name evidence="7" type="ORF">SAMN02745204_01467</name>
</gene>
<keyword evidence="8" id="KW-1185">Reference proteome</keyword>
<dbReference type="PANTHER" id="PTHR37422:SF21">
    <property type="entry name" value="EXOQ-LIKE PROTEIN"/>
    <property type="match status" value="1"/>
</dbReference>
<evidence type="ECO:0000256" key="4">
    <source>
        <dbReference type="ARBA" id="ARBA00023136"/>
    </source>
</evidence>
<keyword evidence="4 5" id="KW-0472">Membrane</keyword>
<evidence type="ECO:0000259" key="6">
    <source>
        <dbReference type="Pfam" id="PF04932"/>
    </source>
</evidence>
<evidence type="ECO:0000313" key="7">
    <source>
        <dbReference type="EMBL" id="SHE94919.1"/>
    </source>
</evidence>
<name>A0A1M4XN59_9GAMM</name>
<dbReference type="EMBL" id="FQUK01000022">
    <property type="protein sequence ID" value="SHE94919.1"/>
    <property type="molecule type" value="Genomic_DNA"/>
</dbReference>
<dbReference type="InterPro" id="IPR007016">
    <property type="entry name" value="O-antigen_ligase-rel_domated"/>
</dbReference>
<feature type="transmembrane region" description="Helical" evidence="5">
    <location>
        <begin position="98"/>
        <end position="117"/>
    </location>
</feature>
<sequence>MTAPASTASPAWILRWAPAWVLLAVALWPLPGLSAGVLGLGALGLLGHLLHTRFRGASRYMAVPAWALATVLFAAYWLPQLVSLPDALVPLAALRKVLAGLLALPLLWLAALAVAGADGRRRVFAGLGLIALAWTLDALVAVAIGTSPLFWLLEHGHRLLAGQPWCRPQDVIAPGRLSGVFGPCNPKLGIVLACLAPFALCWAYQRLGAVGSVLVAVAIGGVILLAGARAAWVSYALVLLWLAARQWGRRGVLATVVAMMLGLATLVVLSPSLQERVQRSALVLQPQTADAALSGRLRIWSAALCMWTQHPVNGVGVRGFRAAFAACDPQPGVSPAWGTGTALHAHQLVLEVASETGTLGLLLWLAGVALAWRAWRHADADARAQTFPALLALVAAVFPLNTHLAVHSTFWGGVVLLLAGLYAGSLWGRVEASDQS</sequence>
<feature type="domain" description="O-antigen ligase-related" evidence="6">
    <location>
        <begin position="215"/>
        <end position="365"/>
    </location>
</feature>
<feature type="transmembrane region" description="Helical" evidence="5">
    <location>
        <begin position="251"/>
        <end position="269"/>
    </location>
</feature>
<evidence type="ECO:0000256" key="1">
    <source>
        <dbReference type="ARBA" id="ARBA00004141"/>
    </source>
</evidence>
<feature type="transmembrane region" description="Helical" evidence="5">
    <location>
        <begin position="20"/>
        <end position="46"/>
    </location>
</feature>
<dbReference type="InterPro" id="IPR051533">
    <property type="entry name" value="WaaL-like"/>
</dbReference>
<organism evidence="7 8">
    <name type="scientific">Thermomonas hydrothermalis</name>
    <dbReference type="NCBI Taxonomy" id="213588"/>
    <lineage>
        <taxon>Bacteria</taxon>
        <taxon>Pseudomonadati</taxon>
        <taxon>Pseudomonadota</taxon>
        <taxon>Gammaproteobacteria</taxon>
        <taxon>Lysobacterales</taxon>
        <taxon>Lysobacteraceae</taxon>
        <taxon>Thermomonas</taxon>
    </lineage>
</organism>
<dbReference type="GO" id="GO:0016874">
    <property type="term" value="F:ligase activity"/>
    <property type="evidence" value="ECO:0007669"/>
    <property type="project" value="UniProtKB-KW"/>
</dbReference>
<keyword evidence="2 5" id="KW-0812">Transmembrane</keyword>
<dbReference type="GO" id="GO:0016020">
    <property type="term" value="C:membrane"/>
    <property type="evidence" value="ECO:0007669"/>
    <property type="project" value="UniProtKB-SubCell"/>
</dbReference>
<dbReference type="PANTHER" id="PTHR37422">
    <property type="entry name" value="TEICHURONIC ACID BIOSYNTHESIS PROTEIN TUAE"/>
    <property type="match status" value="1"/>
</dbReference>
<feature type="transmembrane region" description="Helical" evidence="5">
    <location>
        <begin position="58"/>
        <end position="78"/>
    </location>
</feature>
<accession>A0A1M4XN59</accession>
<feature type="transmembrane region" description="Helical" evidence="5">
    <location>
        <begin position="387"/>
        <end position="404"/>
    </location>
</feature>
<dbReference type="AlphaFoldDB" id="A0A1M4XN59"/>
<evidence type="ECO:0000256" key="2">
    <source>
        <dbReference type="ARBA" id="ARBA00022692"/>
    </source>
</evidence>
<feature type="transmembrane region" description="Helical" evidence="5">
    <location>
        <begin position="129"/>
        <end position="153"/>
    </location>
</feature>
<evidence type="ECO:0000256" key="3">
    <source>
        <dbReference type="ARBA" id="ARBA00022989"/>
    </source>
</evidence>
<proteinExistence type="predicted"/>
<dbReference type="Pfam" id="PF04932">
    <property type="entry name" value="Wzy_C"/>
    <property type="match status" value="1"/>
</dbReference>
<dbReference type="STRING" id="213588.SAMN02745204_01467"/>
<keyword evidence="7" id="KW-0436">Ligase</keyword>
<feature type="transmembrane region" description="Helical" evidence="5">
    <location>
        <begin position="213"/>
        <end position="244"/>
    </location>
</feature>
<feature type="transmembrane region" description="Helical" evidence="5">
    <location>
        <begin position="410"/>
        <end position="430"/>
    </location>
</feature>
<reference evidence="8" key="1">
    <citation type="submission" date="2016-11" db="EMBL/GenBank/DDBJ databases">
        <authorList>
            <person name="Varghese N."/>
            <person name="Submissions S."/>
        </authorList>
    </citation>
    <scope>NUCLEOTIDE SEQUENCE [LARGE SCALE GENOMIC DNA]</scope>
    <source>
        <strain evidence="8">DSM 14834</strain>
    </source>
</reference>
<evidence type="ECO:0000313" key="8">
    <source>
        <dbReference type="Proteomes" id="UP000242857"/>
    </source>
</evidence>
<comment type="subcellular location">
    <subcellularLocation>
        <location evidence="1">Membrane</location>
        <topology evidence="1">Multi-pass membrane protein</topology>
    </subcellularLocation>
</comment>